<dbReference type="AlphaFoldDB" id="A0AAU9IEN3"/>
<keyword evidence="2" id="KW-0521">NADP</keyword>
<dbReference type="PANTHER" id="PTHR43150:SF2">
    <property type="entry name" value="HYPERKINETIC, ISOFORM M"/>
    <property type="match status" value="1"/>
</dbReference>
<evidence type="ECO:0000256" key="3">
    <source>
        <dbReference type="ARBA" id="ARBA00023002"/>
    </source>
</evidence>
<evidence type="ECO:0000259" key="4">
    <source>
        <dbReference type="Pfam" id="PF00248"/>
    </source>
</evidence>
<name>A0AAU9IEN3_9CILI</name>
<sequence>MKDSMLYRNLGDSGLKVSALSFGNWLTGHTPEAEESQFQCFSKAIDSGINFFDTAEQYGNGTAESIFGNILKRGDWNRDDLVIATKFINCGKKTGLSRKRLIQGMKASLSRLQLDFVDVMYLHKPDYETPIEETVRTVNHLIEKGKADYWGTSEFSAYEIQEIHKICDKYGFIHPVTEQVKYNMFVRNKVEVDYVPLYERYGMGATIFNPLMGGILSGKYNDLNFPEGSRILDPNLTPGNRKLMQSFFLPENRDKTRRMFEGLAGISQELECTQAQLAIAWCIKNNDVSSAIFGATRPSQVEDNIGAVNVVGKLTADVLGRIEEIIGTRPQPPINWRTWTPMAPRR</sequence>
<dbReference type="GO" id="GO:0016491">
    <property type="term" value="F:oxidoreductase activity"/>
    <property type="evidence" value="ECO:0007669"/>
    <property type="project" value="UniProtKB-KW"/>
</dbReference>
<evidence type="ECO:0000256" key="2">
    <source>
        <dbReference type="ARBA" id="ARBA00022857"/>
    </source>
</evidence>
<dbReference type="SUPFAM" id="SSF51430">
    <property type="entry name" value="NAD(P)-linked oxidoreductase"/>
    <property type="match status" value="1"/>
</dbReference>
<comment type="similarity">
    <text evidence="1">Belongs to the shaker potassium channel beta subunit family.</text>
</comment>
<keyword evidence="6" id="KW-1185">Reference proteome</keyword>
<organism evidence="5 6">
    <name type="scientific">Blepharisma stoltei</name>
    <dbReference type="NCBI Taxonomy" id="1481888"/>
    <lineage>
        <taxon>Eukaryota</taxon>
        <taxon>Sar</taxon>
        <taxon>Alveolata</taxon>
        <taxon>Ciliophora</taxon>
        <taxon>Postciliodesmatophora</taxon>
        <taxon>Heterotrichea</taxon>
        <taxon>Heterotrichida</taxon>
        <taxon>Blepharismidae</taxon>
        <taxon>Blepharisma</taxon>
    </lineage>
</organism>
<proteinExistence type="inferred from homology"/>
<keyword evidence="3" id="KW-0560">Oxidoreductase</keyword>
<protein>
    <recommendedName>
        <fullName evidence="4">NADP-dependent oxidoreductase domain-containing protein</fullName>
    </recommendedName>
</protein>
<dbReference type="InterPro" id="IPR036812">
    <property type="entry name" value="NAD(P)_OxRdtase_dom_sf"/>
</dbReference>
<feature type="domain" description="NADP-dependent oxidoreductase" evidence="4">
    <location>
        <begin position="20"/>
        <end position="325"/>
    </location>
</feature>
<dbReference type="PANTHER" id="PTHR43150">
    <property type="entry name" value="HYPERKINETIC, ISOFORM M"/>
    <property type="match status" value="1"/>
</dbReference>
<accession>A0AAU9IEN3</accession>
<dbReference type="PRINTS" id="PR01577">
    <property type="entry name" value="KCNABCHANNEL"/>
</dbReference>
<evidence type="ECO:0000313" key="5">
    <source>
        <dbReference type="EMBL" id="CAG9312856.1"/>
    </source>
</evidence>
<dbReference type="InterPro" id="IPR005399">
    <property type="entry name" value="K_chnl_volt-dep_bsu_KCNAB-rel"/>
</dbReference>
<gene>
    <name evidence="5" type="ORF">BSTOLATCC_MIC7648</name>
</gene>
<evidence type="ECO:0000313" key="6">
    <source>
        <dbReference type="Proteomes" id="UP001162131"/>
    </source>
</evidence>
<evidence type="ECO:0000256" key="1">
    <source>
        <dbReference type="ARBA" id="ARBA00006515"/>
    </source>
</evidence>
<dbReference type="Proteomes" id="UP001162131">
    <property type="component" value="Unassembled WGS sequence"/>
</dbReference>
<dbReference type="EMBL" id="CAJZBQ010000009">
    <property type="protein sequence ID" value="CAG9312856.1"/>
    <property type="molecule type" value="Genomic_DNA"/>
</dbReference>
<reference evidence="5" key="1">
    <citation type="submission" date="2021-09" db="EMBL/GenBank/DDBJ databases">
        <authorList>
            <consortium name="AG Swart"/>
            <person name="Singh M."/>
            <person name="Singh A."/>
            <person name="Seah K."/>
            <person name="Emmerich C."/>
        </authorList>
    </citation>
    <scope>NUCLEOTIDE SEQUENCE</scope>
    <source>
        <strain evidence="5">ATCC30299</strain>
    </source>
</reference>
<dbReference type="Gene3D" id="3.20.20.100">
    <property type="entry name" value="NADP-dependent oxidoreductase domain"/>
    <property type="match status" value="1"/>
</dbReference>
<comment type="caution">
    <text evidence="5">The sequence shown here is derived from an EMBL/GenBank/DDBJ whole genome shotgun (WGS) entry which is preliminary data.</text>
</comment>
<dbReference type="InterPro" id="IPR023210">
    <property type="entry name" value="NADP_OxRdtase_dom"/>
</dbReference>
<dbReference type="Pfam" id="PF00248">
    <property type="entry name" value="Aldo_ket_red"/>
    <property type="match status" value="1"/>
</dbReference>